<accession>A0A0D2MWN2</accession>
<feature type="domain" description="F-box" evidence="1">
    <location>
        <begin position="30"/>
        <end position="72"/>
    </location>
</feature>
<organism evidence="2 3">
    <name type="scientific">Hypholoma sublateritium (strain FD-334 SS-4)</name>
    <dbReference type="NCBI Taxonomy" id="945553"/>
    <lineage>
        <taxon>Eukaryota</taxon>
        <taxon>Fungi</taxon>
        <taxon>Dikarya</taxon>
        <taxon>Basidiomycota</taxon>
        <taxon>Agaricomycotina</taxon>
        <taxon>Agaricomycetes</taxon>
        <taxon>Agaricomycetidae</taxon>
        <taxon>Agaricales</taxon>
        <taxon>Agaricineae</taxon>
        <taxon>Strophariaceae</taxon>
        <taxon>Hypholoma</taxon>
    </lineage>
</organism>
<dbReference type="Pfam" id="PF12937">
    <property type="entry name" value="F-box-like"/>
    <property type="match status" value="1"/>
</dbReference>
<dbReference type="STRING" id="945553.A0A0D2MWN2"/>
<dbReference type="EMBL" id="KN817521">
    <property type="protein sequence ID" value="KJA28433.1"/>
    <property type="molecule type" value="Genomic_DNA"/>
</dbReference>
<evidence type="ECO:0000313" key="3">
    <source>
        <dbReference type="Proteomes" id="UP000054270"/>
    </source>
</evidence>
<dbReference type="OrthoDB" id="3219396at2759"/>
<dbReference type="OMA" id="CHFAYIS"/>
<evidence type="ECO:0000313" key="2">
    <source>
        <dbReference type="EMBL" id="KJA28433.1"/>
    </source>
</evidence>
<sequence length="615" mass="71488">MASWAKETTGAVYTAFRLCFGRGDTCHLTRLPAELFINNLFHYLLVEDLVRLRQTNKAFYLLTHEPVIWRRYMRMLHGIPVSTLRPTFRFTDSAANHEIEHIVTTACAMERSWRKGFPRIRSERILIGQHLKIVDLKMVPGGKFLVASVRDRLHNRFYIEVYALDIMHGCRLLARMSTFNKVYDLQAKYMHHADRPGIMISYTRRKFKKGFPQNVNLANLSHKHNIDIAYPLIYEACCVHMRLDNVEELIKPTITPITKMTYFENIRLMGQPPFLDVLRVATDFEIHAPSLFETHEGEPCMGFIEDPSTIRLLMLRNRIEATLEFTDYPGHANTPHRVRAFRYLPCQHGFLVIRSVAQEPGLSDFIVFEFYDFPRLAGPNIMTALHGWKCADIWQLDEEITISDAELPKKMGADHPEFIPKEECPPTLWVFAPSSNPKGIAYWWLRPVVKEKYRNSQETEYVYNEISERMHFHQNRDFHERALPGAERTLLIEIDKGITEATPLNKLRRFQWPADRFPKLYPTNNICEPITEIEPDSVFALKDIQAEQLVTRVAKNGGLSAITWDENSGRICLAAENLDHIRVCDLAPVVEPHMRLAYKWRQQLIEPTIIGTNNM</sequence>
<reference evidence="3" key="1">
    <citation type="submission" date="2014-04" db="EMBL/GenBank/DDBJ databases">
        <title>Evolutionary Origins and Diversification of the Mycorrhizal Mutualists.</title>
        <authorList>
            <consortium name="DOE Joint Genome Institute"/>
            <consortium name="Mycorrhizal Genomics Consortium"/>
            <person name="Kohler A."/>
            <person name="Kuo A."/>
            <person name="Nagy L.G."/>
            <person name="Floudas D."/>
            <person name="Copeland A."/>
            <person name="Barry K.W."/>
            <person name="Cichocki N."/>
            <person name="Veneault-Fourrey C."/>
            <person name="LaButti K."/>
            <person name="Lindquist E.A."/>
            <person name="Lipzen A."/>
            <person name="Lundell T."/>
            <person name="Morin E."/>
            <person name="Murat C."/>
            <person name="Riley R."/>
            <person name="Ohm R."/>
            <person name="Sun H."/>
            <person name="Tunlid A."/>
            <person name="Henrissat B."/>
            <person name="Grigoriev I.V."/>
            <person name="Hibbett D.S."/>
            <person name="Martin F."/>
        </authorList>
    </citation>
    <scope>NUCLEOTIDE SEQUENCE [LARGE SCALE GENOMIC DNA]</scope>
    <source>
        <strain evidence="3">FD-334 SS-4</strain>
    </source>
</reference>
<dbReference type="AlphaFoldDB" id="A0A0D2MWN2"/>
<proteinExistence type="predicted"/>
<dbReference type="SUPFAM" id="SSF81383">
    <property type="entry name" value="F-box domain"/>
    <property type="match status" value="1"/>
</dbReference>
<name>A0A0D2MWN2_HYPSF</name>
<protein>
    <recommendedName>
        <fullName evidence="1">F-box domain-containing protein</fullName>
    </recommendedName>
</protein>
<gene>
    <name evidence="2" type="ORF">HYPSUDRAFT_702598</name>
</gene>
<dbReference type="Gene3D" id="1.20.1280.50">
    <property type="match status" value="1"/>
</dbReference>
<dbReference type="InterPro" id="IPR036047">
    <property type="entry name" value="F-box-like_dom_sf"/>
</dbReference>
<dbReference type="Proteomes" id="UP000054270">
    <property type="component" value="Unassembled WGS sequence"/>
</dbReference>
<evidence type="ECO:0000259" key="1">
    <source>
        <dbReference type="Pfam" id="PF12937"/>
    </source>
</evidence>
<dbReference type="InterPro" id="IPR001810">
    <property type="entry name" value="F-box_dom"/>
</dbReference>
<keyword evidence="3" id="KW-1185">Reference proteome</keyword>